<dbReference type="Proteomes" id="UP001165121">
    <property type="component" value="Unassembled WGS sequence"/>
</dbReference>
<name>A0A9W6XRA6_9STRA</name>
<feature type="compositionally biased region" description="Low complexity" evidence="1">
    <location>
        <begin position="34"/>
        <end position="69"/>
    </location>
</feature>
<evidence type="ECO:0000313" key="2">
    <source>
        <dbReference type="EMBL" id="GMF43828.1"/>
    </source>
</evidence>
<dbReference type="AlphaFoldDB" id="A0A9W6XRA6"/>
<accession>A0A9W6XRA6</accession>
<keyword evidence="3" id="KW-1185">Reference proteome</keyword>
<organism evidence="2 3">
    <name type="scientific">Phytophthora fragariaefolia</name>
    <dbReference type="NCBI Taxonomy" id="1490495"/>
    <lineage>
        <taxon>Eukaryota</taxon>
        <taxon>Sar</taxon>
        <taxon>Stramenopiles</taxon>
        <taxon>Oomycota</taxon>
        <taxon>Peronosporomycetes</taxon>
        <taxon>Peronosporales</taxon>
        <taxon>Peronosporaceae</taxon>
        <taxon>Phytophthora</taxon>
    </lineage>
</organism>
<gene>
    <name evidence="2" type="ORF">Pfra01_001499600</name>
</gene>
<proteinExistence type="predicted"/>
<comment type="caution">
    <text evidence="2">The sequence shown here is derived from an EMBL/GenBank/DDBJ whole genome shotgun (WGS) entry which is preliminary data.</text>
</comment>
<reference evidence="2" key="1">
    <citation type="submission" date="2023-04" db="EMBL/GenBank/DDBJ databases">
        <title>Phytophthora fragariaefolia NBRC 109709.</title>
        <authorList>
            <person name="Ichikawa N."/>
            <person name="Sato H."/>
            <person name="Tonouchi N."/>
        </authorList>
    </citation>
    <scope>NUCLEOTIDE SEQUENCE</scope>
    <source>
        <strain evidence="2">NBRC 109709</strain>
    </source>
</reference>
<protein>
    <submittedName>
        <fullName evidence="2">Unnamed protein product</fullName>
    </submittedName>
</protein>
<evidence type="ECO:0000256" key="1">
    <source>
        <dbReference type="SAM" id="MobiDB-lite"/>
    </source>
</evidence>
<dbReference type="EMBL" id="BSXT01001592">
    <property type="protein sequence ID" value="GMF43828.1"/>
    <property type="molecule type" value="Genomic_DNA"/>
</dbReference>
<feature type="region of interest" description="Disordered" evidence="1">
    <location>
        <begin position="33"/>
        <end position="78"/>
    </location>
</feature>
<evidence type="ECO:0000313" key="3">
    <source>
        <dbReference type="Proteomes" id="UP001165121"/>
    </source>
</evidence>
<dbReference type="OrthoDB" id="127172at2759"/>
<sequence>MVRIKTTMDSFLAESGGMLHDCLDTTLHADHVGADPPAATDAAAGAGSDASSSKTANSPAEQPAAASPAKRSTCKRCTRKQGKTVEMVTSAFEIQPPPVESCVKRPRCTQNRNVRLSDYVVGHVHAVQGEIEIPTTYKQARASKY</sequence>